<proteinExistence type="predicted"/>
<reference evidence="2 3" key="1">
    <citation type="submission" date="2020-04" db="EMBL/GenBank/DDBJ databases">
        <authorList>
            <person name="Hitch T.C.A."/>
            <person name="Wylensek D."/>
            <person name="Clavel T."/>
        </authorList>
    </citation>
    <scope>NUCLEOTIDE SEQUENCE [LARGE SCALE GENOMIC DNA]</scope>
    <source>
        <strain evidence="2 3">105184</strain>
    </source>
</reference>
<dbReference type="AlphaFoldDB" id="A0A7X9Y0J1"/>
<dbReference type="RefSeq" id="WP_170104077.1">
    <property type="nucleotide sequence ID" value="NZ_JABAGR010000005.1"/>
</dbReference>
<comment type="caution">
    <text evidence="2">The sequence shown here is derived from an EMBL/GenBank/DDBJ whole genome shotgun (WGS) entry which is preliminary data.</text>
</comment>
<sequence>MPKKSKVSLGDIADILRAGQRSEKDRSTPLGVLVVVDTSAARDVVLAVKDAFMPRQATATVRVESLAASEPPAPGWDAAVVVAGAHVAAAERMAEGLARCGVPVGLVVDSVLDLGANDLPEEVAALVSAVPASGADAVRANLADWLVDAAGEKGIAFAASFPFCRDQKVRELVRTSALQNAAVGAVQVLPSADLPIMTVRQAKLALDVAAACGHPVSVASSADVAAVIAAGLAWREVARRATQVVPVPQWAVKAAVGFAGTVATGAAARLRNDPPVLPDVGDLVAGSAVGPIVEAAARVASRAAKAVGERTGAASGQRQEEAPARAEGARRTLPAPCEATGRERGRDDDYVVISGGCDEA</sequence>
<gene>
    <name evidence="2" type="ORF">HF885_06205</name>
</gene>
<accession>A0A7X9Y0J1</accession>
<organism evidence="2 3">
    <name type="scientific">Parafannyhessea umbonata</name>
    <dbReference type="NCBI Taxonomy" id="604330"/>
    <lineage>
        <taxon>Bacteria</taxon>
        <taxon>Bacillati</taxon>
        <taxon>Actinomycetota</taxon>
        <taxon>Coriobacteriia</taxon>
        <taxon>Coriobacteriales</taxon>
        <taxon>Atopobiaceae</taxon>
        <taxon>Parafannyhessea</taxon>
    </lineage>
</organism>
<protein>
    <submittedName>
        <fullName evidence="2">Uncharacterized protein</fullName>
    </submittedName>
</protein>
<feature type="compositionally biased region" description="Basic and acidic residues" evidence="1">
    <location>
        <begin position="340"/>
        <end position="349"/>
    </location>
</feature>
<evidence type="ECO:0000313" key="3">
    <source>
        <dbReference type="Proteomes" id="UP000565613"/>
    </source>
</evidence>
<evidence type="ECO:0000256" key="1">
    <source>
        <dbReference type="SAM" id="MobiDB-lite"/>
    </source>
</evidence>
<dbReference type="EMBL" id="JABAGR010000005">
    <property type="protein sequence ID" value="NMF26022.1"/>
    <property type="molecule type" value="Genomic_DNA"/>
</dbReference>
<dbReference type="Proteomes" id="UP000565613">
    <property type="component" value="Unassembled WGS sequence"/>
</dbReference>
<name>A0A7X9Y0J1_9ACTN</name>
<evidence type="ECO:0000313" key="2">
    <source>
        <dbReference type="EMBL" id="NMF26022.1"/>
    </source>
</evidence>
<feature type="region of interest" description="Disordered" evidence="1">
    <location>
        <begin position="308"/>
        <end position="350"/>
    </location>
</feature>
<feature type="compositionally biased region" description="Basic and acidic residues" evidence="1">
    <location>
        <begin position="318"/>
        <end position="330"/>
    </location>
</feature>